<dbReference type="PANTHER" id="PTHR37419:SF1">
    <property type="entry name" value="SERINE_THREONINE-PROTEIN KINASE TOXIN HIPA"/>
    <property type="match status" value="1"/>
</dbReference>
<dbReference type="InterPro" id="IPR012893">
    <property type="entry name" value="HipA-like_C"/>
</dbReference>
<dbReference type="Pfam" id="PF07804">
    <property type="entry name" value="HipA_C"/>
    <property type="match status" value="1"/>
</dbReference>
<evidence type="ECO:0000256" key="1">
    <source>
        <dbReference type="ARBA" id="ARBA00010164"/>
    </source>
</evidence>
<dbReference type="Pfam" id="PF13657">
    <property type="entry name" value="Couple_hipA"/>
    <property type="match status" value="1"/>
</dbReference>
<comment type="similarity">
    <text evidence="1">Belongs to the HipA Ser/Thr kinase family.</text>
</comment>
<sequence>MTDLDAWLYGTRVAVIRRTKAGRLSLQYTEDAHRRWGLGARMISVQLPLLTNSPPSVVIEAWLRGLLPEGRARARLAERACVDPNDVLGFLARYGRDTAGALVLVPEGDDPGQPDRPLHDLSEQEIADQLALADMNGAADQASSLAGLETKIVLTRTATGWSMPTPKAPSTHIVKLSRPEGSRTMDLIDTEAAALELACRAGISNVQAHLQTFAGKRAIVVTRYDRVADLETATVQRLHQEDAAQMLGLNTDDPLRKFQYGGALPSLAAIATKLSDIGVALDPLLALTTLNLAIGNVDAHAKNISVLHGPEGRHQLAPAYDIAMHLHQNTGEHRFAMDVAGERDMNILGAAHLIEEALSWRISRRRAVSIVRDTLERLEAASSAIDRDRHPGVGEAAWAIVDSKIARLNDELHKSFAPPVAKSRAKARAPQARMPKGHPSGGRFSGEL</sequence>
<feature type="region of interest" description="Disordered" evidence="4">
    <location>
        <begin position="417"/>
        <end position="448"/>
    </location>
</feature>
<dbReference type="GO" id="GO:0004674">
    <property type="term" value="F:protein serine/threonine kinase activity"/>
    <property type="evidence" value="ECO:0007669"/>
    <property type="project" value="TreeGrafter"/>
</dbReference>
<dbReference type="RefSeq" id="WP_231442560.1">
    <property type="nucleotide sequence ID" value="NZ_JAJOMB010000007.1"/>
</dbReference>
<evidence type="ECO:0000313" key="7">
    <source>
        <dbReference type="EMBL" id="MCD5312400.1"/>
    </source>
</evidence>
<dbReference type="AlphaFoldDB" id="A0A9X1SV39"/>
<evidence type="ECO:0000259" key="6">
    <source>
        <dbReference type="Pfam" id="PF13657"/>
    </source>
</evidence>
<gene>
    <name evidence="7" type="ORF">LR394_15940</name>
</gene>
<dbReference type="GO" id="GO:0005829">
    <property type="term" value="C:cytosol"/>
    <property type="evidence" value="ECO:0007669"/>
    <property type="project" value="TreeGrafter"/>
</dbReference>
<dbReference type="EMBL" id="JAJOMB010000007">
    <property type="protein sequence ID" value="MCD5312400.1"/>
    <property type="molecule type" value="Genomic_DNA"/>
</dbReference>
<dbReference type="PANTHER" id="PTHR37419">
    <property type="entry name" value="SERINE/THREONINE-PROTEIN KINASE TOXIN HIPA"/>
    <property type="match status" value="1"/>
</dbReference>
<evidence type="ECO:0000256" key="4">
    <source>
        <dbReference type="SAM" id="MobiDB-lite"/>
    </source>
</evidence>
<keyword evidence="2" id="KW-0808">Transferase</keyword>
<dbReference type="InterPro" id="IPR052028">
    <property type="entry name" value="HipA_Ser/Thr_kinase"/>
</dbReference>
<dbReference type="InterPro" id="IPR017508">
    <property type="entry name" value="HipA_N1"/>
</dbReference>
<feature type="domain" description="HipA-like C-terminal" evidence="5">
    <location>
        <begin position="143"/>
        <end position="380"/>
    </location>
</feature>
<dbReference type="NCBIfam" id="TIGR03071">
    <property type="entry name" value="couple_hipA"/>
    <property type="match status" value="1"/>
</dbReference>
<feature type="domain" description="HipA N-terminal subdomain 1" evidence="6">
    <location>
        <begin position="4"/>
        <end position="104"/>
    </location>
</feature>
<accession>A0A9X1SV39</accession>
<evidence type="ECO:0000259" key="5">
    <source>
        <dbReference type="Pfam" id="PF07804"/>
    </source>
</evidence>
<evidence type="ECO:0000313" key="8">
    <source>
        <dbReference type="Proteomes" id="UP001138997"/>
    </source>
</evidence>
<reference evidence="7" key="1">
    <citation type="submission" date="2021-11" db="EMBL/GenBank/DDBJ databases">
        <title>Streptomyces corallinus and Kineosporia corallina sp. nov., two new coral-derived marine actinobacteria.</title>
        <authorList>
            <person name="Buangrab K."/>
            <person name="Sutthacheep M."/>
            <person name="Yeemin T."/>
            <person name="Harunari E."/>
            <person name="Igarashi Y."/>
            <person name="Sripreechasak P."/>
            <person name="Kanchanasin P."/>
            <person name="Tanasupawat S."/>
            <person name="Phongsopitanun W."/>
        </authorList>
    </citation>
    <scope>NUCLEOTIDE SEQUENCE</scope>
    <source>
        <strain evidence="7">JCM 31032</strain>
    </source>
</reference>
<protein>
    <submittedName>
        <fullName evidence="7">HipA domain-containing protein</fullName>
    </submittedName>
</protein>
<keyword evidence="8" id="KW-1185">Reference proteome</keyword>
<keyword evidence="3" id="KW-0418">Kinase</keyword>
<dbReference type="Proteomes" id="UP001138997">
    <property type="component" value="Unassembled WGS sequence"/>
</dbReference>
<evidence type="ECO:0000256" key="2">
    <source>
        <dbReference type="ARBA" id="ARBA00022679"/>
    </source>
</evidence>
<feature type="compositionally biased region" description="Gly residues" evidence="4">
    <location>
        <begin position="439"/>
        <end position="448"/>
    </location>
</feature>
<evidence type="ECO:0000256" key="3">
    <source>
        <dbReference type="ARBA" id="ARBA00022777"/>
    </source>
</evidence>
<organism evidence="7 8">
    <name type="scientific">Kineosporia babensis</name>
    <dbReference type="NCBI Taxonomy" id="499548"/>
    <lineage>
        <taxon>Bacteria</taxon>
        <taxon>Bacillati</taxon>
        <taxon>Actinomycetota</taxon>
        <taxon>Actinomycetes</taxon>
        <taxon>Kineosporiales</taxon>
        <taxon>Kineosporiaceae</taxon>
        <taxon>Kineosporia</taxon>
    </lineage>
</organism>
<name>A0A9X1SV39_9ACTN</name>
<comment type="caution">
    <text evidence="7">The sequence shown here is derived from an EMBL/GenBank/DDBJ whole genome shotgun (WGS) entry which is preliminary data.</text>
</comment>
<proteinExistence type="inferred from homology"/>